<dbReference type="PANTHER" id="PTHR43172">
    <property type="entry name" value="ADENYLOSUCCINATE LYASE"/>
    <property type="match status" value="1"/>
</dbReference>
<name>A0ABT1HF31_9NOCA</name>
<dbReference type="RefSeq" id="WP_253660629.1">
    <property type="nucleotide sequence ID" value="NZ_BAAAJQ010000001.1"/>
</dbReference>
<dbReference type="Pfam" id="PF00206">
    <property type="entry name" value="Lyase_1"/>
    <property type="match status" value="1"/>
</dbReference>
<proteinExistence type="inferred from homology"/>
<evidence type="ECO:0000256" key="1">
    <source>
        <dbReference type="ARBA" id="ARBA00023239"/>
    </source>
</evidence>
<evidence type="ECO:0000313" key="4">
    <source>
        <dbReference type="EMBL" id="MCP2175575.1"/>
    </source>
</evidence>
<comment type="similarity">
    <text evidence="2">Belongs to the class-II fumarase/aspartase family.</text>
</comment>
<dbReference type="Gene3D" id="1.20.200.10">
    <property type="entry name" value="Fumarase/aspartase (Central domain)"/>
    <property type="match status" value="1"/>
</dbReference>
<feature type="domain" description="Fumarate lyase N-terminal" evidence="3">
    <location>
        <begin position="83"/>
        <end position="301"/>
    </location>
</feature>
<protein>
    <submittedName>
        <fullName evidence="4">3-carboxy-cis,cis-muconate cycloisomerase</fullName>
    </submittedName>
</protein>
<evidence type="ECO:0000256" key="2">
    <source>
        <dbReference type="ARBA" id="ARBA00034772"/>
    </source>
</evidence>
<dbReference type="InterPro" id="IPR024083">
    <property type="entry name" value="Fumarase/histidase_N"/>
</dbReference>
<dbReference type="InterPro" id="IPR020557">
    <property type="entry name" value="Fumarate_lyase_CS"/>
</dbReference>
<accession>A0ABT1HF31</accession>
<gene>
    <name evidence="4" type="ORF">LX13_001394</name>
</gene>
<dbReference type="PRINTS" id="PR00145">
    <property type="entry name" value="ARGSUCLYASE"/>
</dbReference>
<evidence type="ECO:0000259" key="3">
    <source>
        <dbReference type="Pfam" id="PF00206"/>
    </source>
</evidence>
<dbReference type="EMBL" id="JAMTCJ010000002">
    <property type="protein sequence ID" value="MCP2175575.1"/>
    <property type="molecule type" value="Genomic_DNA"/>
</dbReference>
<dbReference type="InterPro" id="IPR022761">
    <property type="entry name" value="Fumarate_lyase_N"/>
</dbReference>
<dbReference type="InterPro" id="IPR008948">
    <property type="entry name" value="L-Aspartase-like"/>
</dbReference>
<dbReference type="PRINTS" id="PR00149">
    <property type="entry name" value="FUMRATELYASE"/>
</dbReference>
<sequence length="419" mass="43854">MTDIFWPGDHRAGDLVSASSFLQSMVAVERAWLAAMVTAGVAPPEADDDLADLVGADDVDRIAVDAEGGGNPAIPTVALLRSRLADRHAEAARWLHRGLTSQDVVDTALVLCLRAAVVAVEHEIREQVTVLADLADRHVDTVMVGRTLTQHAVPLTFGVKVSGWLDGVLDAATLLSAARERLPVQIGGAVGINSAATELLAVTGARTGARTGVADVVADVADRLGLVARRSWHTTRSPLTSLADALVGYSDVLGHVAADVATLSRPEIGEVAEGQVSGRGGSSTMPNKNNPVLAVLIRRAALAAPHLGATVHIAAATAVDERPDGAWHVEWDTHRTLARRSVVAASQATELLGGLQIDVDRMSETLTGALPGVLAERSAMRTLTNSPDVEADPSHYLGAASTIVGDVVSRARTYLEEHE</sequence>
<evidence type="ECO:0000313" key="5">
    <source>
        <dbReference type="Proteomes" id="UP001206895"/>
    </source>
</evidence>
<dbReference type="PROSITE" id="PS00163">
    <property type="entry name" value="FUMARATE_LYASES"/>
    <property type="match status" value="1"/>
</dbReference>
<dbReference type="SUPFAM" id="SSF48557">
    <property type="entry name" value="L-aspartase-like"/>
    <property type="match status" value="1"/>
</dbReference>
<keyword evidence="5" id="KW-1185">Reference proteome</keyword>
<dbReference type="PANTHER" id="PTHR43172:SF2">
    <property type="entry name" value="ADENYLOSUCCINATE LYASE C-TERMINAL DOMAIN-CONTAINING PROTEIN"/>
    <property type="match status" value="1"/>
</dbReference>
<organism evidence="4 5">
    <name type="scientific">Williamsia maris</name>
    <dbReference type="NCBI Taxonomy" id="72806"/>
    <lineage>
        <taxon>Bacteria</taxon>
        <taxon>Bacillati</taxon>
        <taxon>Actinomycetota</taxon>
        <taxon>Actinomycetes</taxon>
        <taxon>Mycobacteriales</taxon>
        <taxon>Nocardiaceae</taxon>
        <taxon>Williamsia</taxon>
    </lineage>
</organism>
<dbReference type="Gene3D" id="1.10.275.10">
    <property type="entry name" value="Fumarase/aspartase (N-terminal domain)"/>
    <property type="match status" value="1"/>
</dbReference>
<comment type="caution">
    <text evidence="4">The sequence shown here is derived from an EMBL/GenBank/DDBJ whole genome shotgun (WGS) entry which is preliminary data.</text>
</comment>
<dbReference type="Proteomes" id="UP001206895">
    <property type="component" value="Unassembled WGS sequence"/>
</dbReference>
<dbReference type="InterPro" id="IPR000362">
    <property type="entry name" value="Fumarate_lyase_fam"/>
</dbReference>
<reference evidence="4 5" key="1">
    <citation type="submission" date="2022-06" db="EMBL/GenBank/DDBJ databases">
        <title>Genomic Encyclopedia of Archaeal and Bacterial Type Strains, Phase II (KMG-II): from individual species to whole genera.</title>
        <authorList>
            <person name="Goeker M."/>
        </authorList>
    </citation>
    <scope>NUCLEOTIDE SEQUENCE [LARGE SCALE GENOMIC DNA]</scope>
    <source>
        <strain evidence="4 5">DSM 44693</strain>
    </source>
</reference>
<keyword evidence="1" id="KW-0456">Lyase</keyword>